<gene>
    <name evidence="2" type="ORF">BDK92_2118</name>
</gene>
<dbReference type="Pfam" id="PF01047">
    <property type="entry name" value="MarR"/>
    <property type="match status" value="1"/>
</dbReference>
<proteinExistence type="predicted"/>
<dbReference type="GO" id="GO:0003677">
    <property type="term" value="F:DNA binding"/>
    <property type="evidence" value="ECO:0007669"/>
    <property type="project" value="UniProtKB-KW"/>
</dbReference>
<dbReference type="GO" id="GO:0006950">
    <property type="term" value="P:response to stress"/>
    <property type="evidence" value="ECO:0007669"/>
    <property type="project" value="TreeGrafter"/>
</dbReference>
<dbReference type="PRINTS" id="PR00598">
    <property type="entry name" value="HTHMARR"/>
</dbReference>
<dbReference type="InterPro" id="IPR039422">
    <property type="entry name" value="MarR/SlyA-like"/>
</dbReference>
<dbReference type="SUPFAM" id="SSF46785">
    <property type="entry name" value="Winged helix' DNA-binding domain"/>
    <property type="match status" value="1"/>
</dbReference>
<dbReference type="InterPro" id="IPR000835">
    <property type="entry name" value="HTH_MarR-typ"/>
</dbReference>
<dbReference type="Gene3D" id="1.10.10.10">
    <property type="entry name" value="Winged helix-like DNA-binding domain superfamily/Winged helix DNA-binding domain"/>
    <property type="match status" value="1"/>
</dbReference>
<evidence type="ECO:0000259" key="1">
    <source>
        <dbReference type="PROSITE" id="PS50995"/>
    </source>
</evidence>
<dbReference type="InterPro" id="IPR036390">
    <property type="entry name" value="WH_DNA-bd_sf"/>
</dbReference>
<sequence>MTVTQIICTIALPLNRRSVEQIIFSDRYAGGVSHDAATTPNAPGSSDRGEQVAADLLKDDFGWALGVILRRYSKAVGELLDDVPGGARGYQVVASASQNLAMNQGALGAQLGIDRTVLTYLIDDLEAAGLVARQPDPSDRRSRRVVATEAGRTLWQDRRNALTTAETEILSVLGNEQPAFKELLQRVATHADRLDPLHNACQVVEELTEPRGGRRRRRTS</sequence>
<reference evidence="2 3" key="1">
    <citation type="submission" date="2018-10" db="EMBL/GenBank/DDBJ databases">
        <title>Sequencing the genomes of 1000 actinobacteria strains.</title>
        <authorList>
            <person name="Klenk H.-P."/>
        </authorList>
    </citation>
    <scope>NUCLEOTIDE SEQUENCE [LARGE SCALE GENOMIC DNA]</scope>
    <source>
        <strain evidence="2 3">DSM 45175</strain>
    </source>
</reference>
<organism evidence="2 3">
    <name type="scientific">Micromonospora pisi</name>
    <dbReference type="NCBI Taxonomy" id="589240"/>
    <lineage>
        <taxon>Bacteria</taxon>
        <taxon>Bacillati</taxon>
        <taxon>Actinomycetota</taxon>
        <taxon>Actinomycetes</taxon>
        <taxon>Micromonosporales</taxon>
        <taxon>Micromonosporaceae</taxon>
        <taxon>Micromonospora</taxon>
    </lineage>
</organism>
<dbReference type="OrthoDB" id="8635520at2"/>
<feature type="domain" description="HTH marR-type" evidence="1">
    <location>
        <begin position="58"/>
        <end position="189"/>
    </location>
</feature>
<evidence type="ECO:0000313" key="2">
    <source>
        <dbReference type="EMBL" id="RKR87819.1"/>
    </source>
</evidence>
<evidence type="ECO:0000313" key="3">
    <source>
        <dbReference type="Proteomes" id="UP000277671"/>
    </source>
</evidence>
<dbReference type="EMBL" id="RBKT01000001">
    <property type="protein sequence ID" value="RKR87819.1"/>
    <property type="molecule type" value="Genomic_DNA"/>
</dbReference>
<keyword evidence="3" id="KW-1185">Reference proteome</keyword>
<dbReference type="AlphaFoldDB" id="A0A495JID2"/>
<dbReference type="Proteomes" id="UP000277671">
    <property type="component" value="Unassembled WGS sequence"/>
</dbReference>
<keyword evidence="2" id="KW-0238">DNA-binding</keyword>
<dbReference type="PANTHER" id="PTHR33164:SF43">
    <property type="entry name" value="HTH-TYPE TRANSCRIPTIONAL REPRESSOR YETL"/>
    <property type="match status" value="1"/>
</dbReference>
<dbReference type="GO" id="GO:0003700">
    <property type="term" value="F:DNA-binding transcription factor activity"/>
    <property type="evidence" value="ECO:0007669"/>
    <property type="project" value="InterPro"/>
</dbReference>
<protein>
    <submittedName>
        <fullName evidence="2">DNA-binding MarR family transcriptional regulator</fullName>
    </submittedName>
</protein>
<name>A0A495JID2_9ACTN</name>
<dbReference type="InterPro" id="IPR036388">
    <property type="entry name" value="WH-like_DNA-bd_sf"/>
</dbReference>
<comment type="caution">
    <text evidence="2">The sequence shown here is derived from an EMBL/GenBank/DDBJ whole genome shotgun (WGS) entry which is preliminary data.</text>
</comment>
<dbReference type="PANTHER" id="PTHR33164">
    <property type="entry name" value="TRANSCRIPTIONAL REGULATOR, MARR FAMILY"/>
    <property type="match status" value="1"/>
</dbReference>
<dbReference type="PROSITE" id="PS50995">
    <property type="entry name" value="HTH_MARR_2"/>
    <property type="match status" value="1"/>
</dbReference>
<accession>A0A495JID2</accession>
<dbReference type="SMART" id="SM00347">
    <property type="entry name" value="HTH_MARR"/>
    <property type="match status" value="1"/>
</dbReference>